<dbReference type="GO" id="GO:0005506">
    <property type="term" value="F:iron ion binding"/>
    <property type="evidence" value="ECO:0007669"/>
    <property type="project" value="InterPro"/>
</dbReference>
<gene>
    <name evidence="4" type="ORF">JQS30_08340</name>
</gene>
<dbReference type="InterPro" id="IPR002397">
    <property type="entry name" value="Cyt_P450_B"/>
</dbReference>
<dbReference type="PRINTS" id="PR00359">
    <property type="entry name" value="BP450"/>
</dbReference>
<reference evidence="4" key="1">
    <citation type="submission" date="2021-02" db="EMBL/GenBank/DDBJ databases">
        <title>Natronoglycomyces albus gen. nov., sp. nov, a haloalkaliphilic actinobacterium from a soda solonchak soil.</title>
        <authorList>
            <person name="Sorokin D.Y."/>
            <person name="Khijniak T.V."/>
            <person name="Zakharycheva A.P."/>
            <person name="Boueva O.V."/>
            <person name="Ariskina E.V."/>
            <person name="Hahnke R.L."/>
            <person name="Bunk B."/>
            <person name="Sproer C."/>
            <person name="Schumann P."/>
            <person name="Evtushenko L.I."/>
            <person name="Kublanov I.V."/>
        </authorList>
    </citation>
    <scope>NUCLEOTIDE SEQUENCE</scope>
    <source>
        <strain evidence="4">DSM 106290</strain>
    </source>
</reference>
<evidence type="ECO:0000256" key="2">
    <source>
        <dbReference type="RuleBase" id="RU000461"/>
    </source>
</evidence>
<keyword evidence="2" id="KW-0349">Heme</keyword>
<dbReference type="Proteomes" id="UP000662939">
    <property type="component" value="Chromosome"/>
</dbReference>
<dbReference type="GO" id="GO:0004497">
    <property type="term" value="F:monooxygenase activity"/>
    <property type="evidence" value="ECO:0007669"/>
    <property type="project" value="UniProtKB-KW"/>
</dbReference>
<dbReference type="EMBL" id="CP070496">
    <property type="protein sequence ID" value="QSB06881.1"/>
    <property type="molecule type" value="Genomic_DNA"/>
</dbReference>
<comment type="similarity">
    <text evidence="1 2">Belongs to the cytochrome P450 family.</text>
</comment>
<keyword evidence="5" id="KW-1185">Reference proteome</keyword>
<dbReference type="InterPro" id="IPR017972">
    <property type="entry name" value="Cyt_P450_CS"/>
</dbReference>
<sequence>MLDAVTAVGAADPYPYYASLTSERPLSYDPQLNLWVAASADVVAAILNANAMRVRPVGVPVPPELEDSVAAEIFADLVRMRDDAGQPDTKDAIIAALSTVKPGQAHQLARSHARDQLADGIDYERLQFNVPVAVIASLCGLKPIEASDLGRVVGHFVKCISGTTSHEDHLAAKAAAVYLHQVAHTAEKEQSGLVSTIVAAAAASSVPRREIVANTVGLLSQTYDASAGLVGNTLLASRSFPTLEPTPSVVEEVSRWDPPIHNTRRFAAAEFSFDGHTMQTGQAVLLVLAAANRDPAVNRQPHIFDQTRSGPTNFTFSQGKHRCPGRTISIAIALGVWEELLHQGWKPTDLPEAHTYRPSRNARIPNFANGGPS</sequence>
<evidence type="ECO:0000256" key="1">
    <source>
        <dbReference type="ARBA" id="ARBA00010617"/>
    </source>
</evidence>
<name>A0A895XMJ1_9ACTN</name>
<evidence type="ECO:0000256" key="3">
    <source>
        <dbReference type="SAM" id="MobiDB-lite"/>
    </source>
</evidence>
<keyword evidence="2" id="KW-0503">Monooxygenase</keyword>
<dbReference type="AlphaFoldDB" id="A0A895XMJ1"/>
<keyword evidence="2" id="KW-0479">Metal-binding</keyword>
<dbReference type="PANTHER" id="PTHR46696:SF1">
    <property type="entry name" value="CYTOCHROME P450 YJIB-RELATED"/>
    <property type="match status" value="1"/>
</dbReference>
<protein>
    <submittedName>
        <fullName evidence="4">Cytochrome P450</fullName>
    </submittedName>
</protein>
<proteinExistence type="inferred from homology"/>
<organism evidence="4 5">
    <name type="scientific">Natronoglycomyces albus</name>
    <dbReference type="NCBI Taxonomy" id="2811108"/>
    <lineage>
        <taxon>Bacteria</taxon>
        <taxon>Bacillati</taxon>
        <taxon>Actinomycetota</taxon>
        <taxon>Actinomycetes</taxon>
        <taxon>Glycomycetales</taxon>
        <taxon>Glycomycetaceae</taxon>
        <taxon>Natronoglycomyces</taxon>
    </lineage>
</organism>
<dbReference type="CDD" id="cd11036">
    <property type="entry name" value="AknT-like"/>
    <property type="match status" value="1"/>
</dbReference>
<dbReference type="SUPFAM" id="SSF48264">
    <property type="entry name" value="Cytochrome P450"/>
    <property type="match status" value="1"/>
</dbReference>
<dbReference type="KEGG" id="nav:JQS30_08340"/>
<dbReference type="GO" id="GO:0020037">
    <property type="term" value="F:heme binding"/>
    <property type="evidence" value="ECO:0007669"/>
    <property type="project" value="InterPro"/>
</dbReference>
<dbReference type="InterPro" id="IPR036396">
    <property type="entry name" value="Cyt_P450_sf"/>
</dbReference>
<accession>A0A895XMJ1</accession>
<feature type="region of interest" description="Disordered" evidence="3">
    <location>
        <begin position="351"/>
        <end position="373"/>
    </location>
</feature>
<dbReference type="PANTHER" id="PTHR46696">
    <property type="entry name" value="P450, PUTATIVE (EUROFUNG)-RELATED"/>
    <property type="match status" value="1"/>
</dbReference>
<keyword evidence="2" id="KW-0560">Oxidoreductase</keyword>
<keyword evidence="2" id="KW-0408">Iron</keyword>
<dbReference type="PROSITE" id="PS00086">
    <property type="entry name" value="CYTOCHROME_P450"/>
    <property type="match status" value="1"/>
</dbReference>
<dbReference type="GO" id="GO:0016705">
    <property type="term" value="F:oxidoreductase activity, acting on paired donors, with incorporation or reduction of molecular oxygen"/>
    <property type="evidence" value="ECO:0007669"/>
    <property type="project" value="InterPro"/>
</dbReference>
<dbReference type="Gene3D" id="1.10.630.10">
    <property type="entry name" value="Cytochrome P450"/>
    <property type="match status" value="1"/>
</dbReference>
<dbReference type="InterPro" id="IPR001128">
    <property type="entry name" value="Cyt_P450"/>
</dbReference>
<evidence type="ECO:0000313" key="4">
    <source>
        <dbReference type="EMBL" id="QSB06881.1"/>
    </source>
</evidence>
<dbReference type="Pfam" id="PF00067">
    <property type="entry name" value="p450"/>
    <property type="match status" value="1"/>
</dbReference>
<evidence type="ECO:0000313" key="5">
    <source>
        <dbReference type="Proteomes" id="UP000662939"/>
    </source>
</evidence>
<dbReference type="RefSeq" id="WP_213172888.1">
    <property type="nucleotide sequence ID" value="NZ_CP070496.1"/>
</dbReference>